<evidence type="ECO:0000256" key="1">
    <source>
        <dbReference type="SAM" id="MobiDB-lite"/>
    </source>
</evidence>
<dbReference type="CDD" id="cd00093">
    <property type="entry name" value="HTH_XRE"/>
    <property type="match status" value="1"/>
</dbReference>
<reference evidence="4 5" key="1">
    <citation type="submission" date="2016-11" db="EMBL/GenBank/DDBJ databases">
        <authorList>
            <person name="Jaros S."/>
            <person name="Januszkiewicz K."/>
            <person name="Wedrychowicz H."/>
        </authorList>
    </citation>
    <scope>NUCLEOTIDE SEQUENCE [LARGE SCALE GENOMIC DNA]</scope>
    <source>
        <strain evidence="4 5">DSM 3074</strain>
    </source>
</reference>
<dbReference type="GO" id="GO:0003677">
    <property type="term" value="F:DNA binding"/>
    <property type="evidence" value="ECO:0007669"/>
    <property type="project" value="InterPro"/>
</dbReference>
<keyword evidence="2" id="KW-1133">Transmembrane helix</keyword>
<dbReference type="PANTHER" id="PTHR34475:SF1">
    <property type="entry name" value="CYTOSKELETON PROTEIN RODZ"/>
    <property type="match status" value="1"/>
</dbReference>
<dbReference type="OrthoDB" id="9797543at2"/>
<dbReference type="Gene3D" id="1.10.260.40">
    <property type="entry name" value="lambda repressor-like DNA-binding domains"/>
    <property type="match status" value="1"/>
</dbReference>
<name>A0A1M6DSR7_9FIRM</name>
<dbReference type="InterPro" id="IPR025194">
    <property type="entry name" value="RodZ-like_C"/>
</dbReference>
<feature type="region of interest" description="Disordered" evidence="1">
    <location>
        <begin position="264"/>
        <end position="283"/>
    </location>
</feature>
<feature type="transmembrane region" description="Helical" evidence="2">
    <location>
        <begin position="137"/>
        <end position="155"/>
    </location>
</feature>
<protein>
    <submittedName>
        <fullName evidence="4">Protein RodZ, contains Xre-like HTH and DUF4115 domains</fullName>
    </submittedName>
</protein>
<feature type="region of interest" description="Disordered" evidence="1">
    <location>
        <begin position="161"/>
        <end position="181"/>
    </location>
</feature>
<dbReference type="Pfam" id="PF13464">
    <property type="entry name" value="RodZ_C"/>
    <property type="match status" value="1"/>
</dbReference>
<feature type="compositionally biased region" description="Basic and acidic residues" evidence="1">
    <location>
        <begin position="264"/>
        <end position="277"/>
    </location>
</feature>
<dbReference type="InterPro" id="IPR050400">
    <property type="entry name" value="Bact_Cytoskel_RodZ"/>
</dbReference>
<evidence type="ECO:0000313" key="4">
    <source>
        <dbReference type="EMBL" id="SHI76170.1"/>
    </source>
</evidence>
<keyword evidence="2" id="KW-0472">Membrane</keyword>
<evidence type="ECO:0000259" key="3">
    <source>
        <dbReference type="Pfam" id="PF13464"/>
    </source>
</evidence>
<dbReference type="InterPro" id="IPR010982">
    <property type="entry name" value="Lambda_DNA-bd_dom_sf"/>
</dbReference>
<dbReference type="AlphaFoldDB" id="A0A1M6DSR7"/>
<evidence type="ECO:0000313" key="5">
    <source>
        <dbReference type="Proteomes" id="UP000191240"/>
    </source>
</evidence>
<sequence length="283" mass="31480">MLGDILRREREKQGLTIKDIENETSIRSLYIEAIEKGDYDHLPSDVYTKGFIRNYAKALNMDSAPLLQQFNSERNIDVPVQPVDQRPQETYYDDVPQRTITVKSSSYSASGSEGGNLFSSGNDYRERTEEKGGSRKFMILLAMMVVFLGGVYYAFSDDPAQEKSKPTVKTEKVVDKKQEQPPVVEKKYDSVEVSAKFTDPCWISVKIDGKEVFEGTVDSGKEMSWKGNDKVELIAGNAGAIELTWNGKSLGVLGSKGQVVERLMTKESDGAKADTSKSNKSAK</sequence>
<dbReference type="Proteomes" id="UP000191240">
    <property type="component" value="Unassembled WGS sequence"/>
</dbReference>
<dbReference type="Pfam" id="PF13413">
    <property type="entry name" value="HTH_25"/>
    <property type="match status" value="1"/>
</dbReference>
<feature type="region of interest" description="Disordered" evidence="1">
    <location>
        <begin position="105"/>
        <end position="127"/>
    </location>
</feature>
<proteinExistence type="predicted"/>
<dbReference type="EMBL" id="FQYW01000012">
    <property type="protein sequence ID" value="SHI76170.1"/>
    <property type="molecule type" value="Genomic_DNA"/>
</dbReference>
<gene>
    <name evidence="4" type="ORF">SAMN02745671_01595</name>
</gene>
<feature type="domain" description="Cytoskeleton protein RodZ-like C-terminal" evidence="3">
    <location>
        <begin position="196"/>
        <end position="263"/>
    </location>
</feature>
<organism evidence="4 5">
    <name type="scientific">Anaerovibrio lipolyticus DSM 3074</name>
    <dbReference type="NCBI Taxonomy" id="1120997"/>
    <lineage>
        <taxon>Bacteria</taxon>
        <taxon>Bacillati</taxon>
        <taxon>Bacillota</taxon>
        <taxon>Negativicutes</taxon>
        <taxon>Selenomonadales</taxon>
        <taxon>Selenomonadaceae</taxon>
        <taxon>Anaerovibrio</taxon>
    </lineage>
</organism>
<dbReference type="InterPro" id="IPR001387">
    <property type="entry name" value="Cro/C1-type_HTH"/>
</dbReference>
<keyword evidence="2" id="KW-0812">Transmembrane</keyword>
<dbReference type="PANTHER" id="PTHR34475">
    <property type="match status" value="1"/>
</dbReference>
<evidence type="ECO:0000256" key="2">
    <source>
        <dbReference type="SAM" id="Phobius"/>
    </source>
</evidence>
<accession>A0A1M6DSR7</accession>
<dbReference type="RefSeq" id="WP_080325854.1">
    <property type="nucleotide sequence ID" value="NZ_FQYW01000012.1"/>
</dbReference>